<proteinExistence type="predicted"/>
<sequence>MAIDHLVLKVPTDKYEELVKFYTAILAPLNYELRHSVGGVVTGFGEKTAPTGAADIWLASTDTPIDMHVALRAESRAAVDTFHAGAVAAGGVDNGAPGLRPQYHPDYYAGYITDPAGNNIEAVYHHPA</sequence>
<dbReference type="Proteomes" id="UP001143910">
    <property type="component" value="Unassembled WGS sequence"/>
</dbReference>
<evidence type="ECO:0000313" key="1">
    <source>
        <dbReference type="EMBL" id="KAJ2977841.1"/>
    </source>
</evidence>
<protein>
    <submittedName>
        <fullName evidence="1">Uncharacterized protein</fullName>
    </submittedName>
</protein>
<name>A0ACC1NGW6_9HYPO</name>
<dbReference type="EMBL" id="JANJQO010000433">
    <property type="protein sequence ID" value="KAJ2977841.1"/>
    <property type="molecule type" value="Genomic_DNA"/>
</dbReference>
<evidence type="ECO:0000313" key="2">
    <source>
        <dbReference type="Proteomes" id="UP001143910"/>
    </source>
</evidence>
<keyword evidence="2" id="KW-1185">Reference proteome</keyword>
<comment type="caution">
    <text evidence="1">The sequence shown here is derived from an EMBL/GenBank/DDBJ whole genome shotgun (WGS) entry which is preliminary data.</text>
</comment>
<gene>
    <name evidence="1" type="ORF">NQ176_g4146</name>
</gene>
<organism evidence="1 2">
    <name type="scientific">Zarea fungicola</name>
    <dbReference type="NCBI Taxonomy" id="93591"/>
    <lineage>
        <taxon>Eukaryota</taxon>
        <taxon>Fungi</taxon>
        <taxon>Dikarya</taxon>
        <taxon>Ascomycota</taxon>
        <taxon>Pezizomycotina</taxon>
        <taxon>Sordariomycetes</taxon>
        <taxon>Hypocreomycetidae</taxon>
        <taxon>Hypocreales</taxon>
        <taxon>Cordycipitaceae</taxon>
        <taxon>Zarea</taxon>
    </lineage>
</organism>
<accession>A0ACC1NGW6</accession>
<reference evidence="1" key="1">
    <citation type="submission" date="2022-08" db="EMBL/GenBank/DDBJ databases">
        <title>Genome Sequence of Lecanicillium fungicola.</title>
        <authorList>
            <person name="Buettner E."/>
        </authorList>
    </citation>
    <scope>NUCLEOTIDE SEQUENCE</scope>
    <source>
        <strain evidence="1">Babe33</strain>
    </source>
</reference>